<dbReference type="KEGG" id="sarg:HKX69_02245"/>
<gene>
    <name evidence="2" type="ORF">HKX69_02245</name>
</gene>
<evidence type="ECO:0000313" key="3">
    <source>
        <dbReference type="Proteomes" id="UP000502641"/>
    </source>
</evidence>
<dbReference type="AlphaFoldDB" id="A0A6M4PC40"/>
<evidence type="ECO:0000313" key="2">
    <source>
        <dbReference type="EMBL" id="QJS08492.1"/>
    </source>
</evidence>
<dbReference type="EMBL" id="CP053189">
    <property type="protein sequence ID" value="QJS08492.1"/>
    <property type="molecule type" value="Genomic_DNA"/>
</dbReference>
<organism evidence="2 3">
    <name type="scientific">Streptomyces argyrophylli</name>
    <dbReference type="NCBI Taxonomy" id="2726118"/>
    <lineage>
        <taxon>Bacteria</taxon>
        <taxon>Bacillati</taxon>
        <taxon>Actinomycetota</taxon>
        <taxon>Actinomycetes</taxon>
        <taxon>Kitasatosporales</taxon>
        <taxon>Streptomycetaceae</taxon>
        <taxon>Streptomyces</taxon>
    </lineage>
</organism>
<reference evidence="2 3" key="1">
    <citation type="submission" date="2020-05" db="EMBL/GenBank/DDBJ databases">
        <authorList>
            <person name="Li K."/>
        </authorList>
    </citation>
    <scope>NUCLEOTIDE SEQUENCE [LARGE SCALE GENOMIC DNA]</scope>
    <source>
        <strain evidence="3">jing01</strain>
    </source>
</reference>
<feature type="region of interest" description="Disordered" evidence="1">
    <location>
        <begin position="1"/>
        <end position="115"/>
    </location>
</feature>
<protein>
    <submittedName>
        <fullName evidence="2">Uncharacterized protein</fullName>
    </submittedName>
</protein>
<name>A0A6M4PC40_9ACTN</name>
<keyword evidence="3" id="KW-1185">Reference proteome</keyword>
<evidence type="ECO:0000256" key="1">
    <source>
        <dbReference type="SAM" id="MobiDB-lite"/>
    </source>
</evidence>
<feature type="compositionally biased region" description="Basic residues" evidence="1">
    <location>
        <begin position="105"/>
        <end position="115"/>
    </location>
</feature>
<proteinExistence type="predicted"/>
<feature type="compositionally biased region" description="Basic residues" evidence="1">
    <location>
        <begin position="17"/>
        <end position="26"/>
    </location>
</feature>
<dbReference type="RefSeq" id="WP_171150390.1">
    <property type="nucleotide sequence ID" value="NZ_CP053189.1"/>
</dbReference>
<accession>A0A6M4PC40</accession>
<dbReference type="Proteomes" id="UP000502641">
    <property type="component" value="Chromosome"/>
</dbReference>
<sequence length="115" mass="12646">MRGLRLQGPAWREPARRVRRRARRQLGHNPAGTQLPSGGALFGQHARPQRPPLTARKSARLPAAREGRRVAATPREAEGLTAATPREAEGLTAATRQGPDLPLTPRKRQPVHRLP</sequence>